<keyword evidence="3" id="KW-1185">Reference proteome</keyword>
<organism evidence="2 3">
    <name type="scientific">Chitinophaga japonensis</name>
    <name type="common">Flexibacter japonensis</name>
    <dbReference type="NCBI Taxonomy" id="104662"/>
    <lineage>
        <taxon>Bacteria</taxon>
        <taxon>Pseudomonadati</taxon>
        <taxon>Bacteroidota</taxon>
        <taxon>Chitinophagia</taxon>
        <taxon>Chitinophagales</taxon>
        <taxon>Chitinophagaceae</taxon>
        <taxon>Chitinophaga</taxon>
    </lineage>
</organism>
<evidence type="ECO:0000313" key="2">
    <source>
        <dbReference type="EMBL" id="TWI91461.1"/>
    </source>
</evidence>
<dbReference type="OrthoDB" id="670761at2"/>
<accession>A0A562TD26</accession>
<feature type="chain" id="PRO_5021962736" description="PepSY-like beta-lactamase-inhibitor" evidence="1">
    <location>
        <begin position="25"/>
        <end position="154"/>
    </location>
</feature>
<protein>
    <recommendedName>
        <fullName evidence="4">PepSY-like beta-lactamase-inhibitor</fullName>
    </recommendedName>
</protein>
<feature type="signal peptide" evidence="1">
    <location>
        <begin position="1"/>
        <end position="24"/>
    </location>
</feature>
<dbReference type="RefSeq" id="WP_145710612.1">
    <property type="nucleotide sequence ID" value="NZ_BAAAFY010000001.1"/>
</dbReference>
<dbReference type="Proteomes" id="UP000316778">
    <property type="component" value="Unassembled WGS sequence"/>
</dbReference>
<proteinExistence type="predicted"/>
<sequence length="154" mass="17262">MKKMFLMLCVAAALTGGSIVQASAAHITETEATARLKEALNRSFANVTKVRWYTDDHKIFTAKFLAGENLVTAYFNAEGTLLSTRRYITEDQLPLAVITRIQKRYPDTWIRTAVEFDAGNVTTYYVTLEGAENWVVVKSDSNGQLSVYQKLKKA</sequence>
<evidence type="ECO:0008006" key="4">
    <source>
        <dbReference type="Google" id="ProtNLM"/>
    </source>
</evidence>
<dbReference type="EMBL" id="VLLG01000002">
    <property type="protein sequence ID" value="TWI91461.1"/>
    <property type="molecule type" value="Genomic_DNA"/>
</dbReference>
<dbReference type="SUPFAM" id="SSF160574">
    <property type="entry name" value="BT0923-like"/>
    <property type="match status" value="1"/>
</dbReference>
<comment type="caution">
    <text evidence="2">The sequence shown here is derived from an EMBL/GenBank/DDBJ whole genome shotgun (WGS) entry which is preliminary data.</text>
</comment>
<evidence type="ECO:0000256" key="1">
    <source>
        <dbReference type="SAM" id="SignalP"/>
    </source>
</evidence>
<name>A0A562TD26_CHIJA</name>
<dbReference type="AlphaFoldDB" id="A0A562TD26"/>
<dbReference type="Gene3D" id="3.10.450.360">
    <property type="match status" value="1"/>
</dbReference>
<gene>
    <name evidence="2" type="ORF">LX66_0830</name>
</gene>
<keyword evidence="1" id="KW-0732">Signal</keyword>
<reference evidence="2 3" key="1">
    <citation type="journal article" date="2013" name="Stand. Genomic Sci.">
        <title>Genomic Encyclopedia of Type Strains, Phase I: The one thousand microbial genomes (KMG-I) project.</title>
        <authorList>
            <person name="Kyrpides N.C."/>
            <person name="Woyke T."/>
            <person name="Eisen J.A."/>
            <person name="Garrity G."/>
            <person name="Lilburn T.G."/>
            <person name="Beck B.J."/>
            <person name="Whitman W.B."/>
            <person name="Hugenholtz P."/>
            <person name="Klenk H.P."/>
        </authorList>
    </citation>
    <scope>NUCLEOTIDE SEQUENCE [LARGE SCALE GENOMIC DNA]</scope>
    <source>
        <strain evidence="2 3">DSM 13484</strain>
    </source>
</reference>
<evidence type="ECO:0000313" key="3">
    <source>
        <dbReference type="Proteomes" id="UP000316778"/>
    </source>
</evidence>